<evidence type="ECO:0000256" key="9">
    <source>
        <dbReference type="ARBA" id="ARBA00024687"/>
    </source>
</evidence>
<dbReference type="InterPro" id="IPR024468">
    <property type="entry name" value="Sec16_N"/>
</dbReference>
<evidence type="ECO:0000313" key="16">
    <source>
        <dbReference type="Proteomes" id="UP000019804"/>
    </source>
</evidence>
<evidence type="ECO:0000256" key="10">
    <source>
        <dbReference type="RuleBase" id="RU364101"/>
    </source>
</evidence>
<feature type="compositionally biased region" description="Pro residues" evidence="11">
    <location>
        <begin position="748"/>
        <end position="761"/>
    </location>
</feature>
<dbReference type="Pfam" id="PF12932">
    <property type="entry name" value="Sec16"/>
    <property type="match status" value="1"/>
</dbReference>
<feature type="compositionally biased region" description="Pro residues" evidence="11">
    <location>
        <begin position="1849"/>
        <end position="1871"/>
    </location>
</feature>
<dbReference type="GeneID" id="63693929"/>
<feature type="compositionally biased region" description="Polar residues" evidence="11">
    <location>
        <begin position="1623"/>
        <end position="1643"/>
    </location>
</feature>
<dbReference type="HOGENOM" id="CLU_001147_0_0_1"/>
<dbReference type="GO" id="GO:0006914">
    <property type="term" value="P:autophagy"/>
    <property type="evidence" value="ECO:0007669"/>
    <property type="project" value="UniProtKB-KW"/>
</dbReference>
<evidence type="ECO:0000256" key="4">
    <source>
        <dbReference type="ARBA" id="ARBA00022824"/>
    </source>
</evidence>
<evidence type="ECO:0000259" key="12">
    <source>
        <dbReference type="Pfam" id="PF12931"/>
    </source>
</evidence>
<dbReference type="EMBL" id="KK088417">
    <property type="protein sequence ID" value="EYE96722.1"/>
    <property type="molecule type" value="Genomic_DNA"/>
</dbReference>
<feature type="compositionally biased region" description="Acidic residues" evidence="11">
    <location>
        <begin position="400"/>
        <end position="410"/>
    </location>
</feature>
<feature type="compositionally biased region" description="Low complexity" evidence="11">
    <location>
        <begin position="913"/>
        <end position="929"/>
    </location>
</feature>
<dbReference type="GO" id="GO:0005789">
    <property type="term" value="C:endoplasmic reticulum membrane"/>
    <property type="evidence" value="ECO:0007669"/>
    <property type="project" value="UniProtKB-SubCell"/>
</dbReference>
<dbReference type="GO" id="GO:0070973">
    <property type="term" value="P:protein localization to endoplasmic reticulum exit site"/>
    <property type="evidence" value="ECO:0007669"/>
    <property type="project" value="TreeGrafter"/>
</dbReference>
<feature type="compositionally biased region" description="Basic and acidic residues" evidence="11">
    <location>
        <begin position="128"/>
        <end position="146"/>
    </location>
</feature>
<dbReference type="GO" id="GO:0070971">
    <property type="term" value="C:endoplasmic reticulum exit site"/>
    <property type="evidence" value="ECO:0007669"/>
    <property type="project" value="TreeGrafter"/>
</dbReference>
<feature type="region of interest" description="Disordered" evidence="11">
    <location>
        <begin position="1791"/>
        <end position="1935"/>
    </location>
</feature>
<dbReference type="InterPro" id="IPR024298">
    <property type="entry name" value="Sec16_Sec23-bd"/>
</dbReference>
<protein>
    <recommendedName>
        <fullName evidence="10">Protein transport protein sec16</fullName>
    </recommendedName>
</protein>
<feature type="compositionally biased region" description="Acidic residues" evidence="11">
    <location>
        <begin position="195"/>
        <end position="205"/>
    </location>
</feature>
<reference evidence="16" key="1">
    <citation type="journal article" date="2014" name="Nat. Commun.">
        <title>Genomic adaptations of the halophilic Dead Sea filamentous fungus Eurotium rubrum.</title>
        <authorList>
            <person name="Kis-Papo T."/>
            <person name="Weig A.R."/>
            <person name="Riley R."/>
            <person name="Persoh D."/>
            <person name="Salamov A."/>
            <person name="Sun H."/>
            <person name="Lipzen A."/>
            <person name="Wasser S.P."/>
            <person name="Rambold G."/>
            <person name="Grigoriev I.V."/>
            <person name="Nevo E."/>
        </authorList>
    </citation>
    <scope>NUCLEOTIDE SEQUENCE [LARGE SCALE GENOMIC DNA]</scope>
    <source>
        <strain evidence="16">CBS 135680</strain>
    </source>
</reference>
<keyword evidence="8 10" id="KW-0472">Membrane</keyword>
<dbReference type="GO" id="GO:0016192">
    <property type="term" value="P:vesicle-mediated transport"/>
    <property type="evidence" value="ECO:0007669"/>
    <property type="project" value="UniProtKB-KW"/>
</dbReference>
<evidence type="ECO:0000256" key="7">
    <source>
        <dbReference type="ARBA" id="ARBA00023006"/>
    </source>
</evidence>
<feature type="region of interest" description="Disordered" evidence="11">
    <location>
        <begin position="181"/>
        <end position="346"/>
    </location>
</feature>
<feature type="compositionally biased region" description="Low complexity" evidence="11">
    <location>
        <begin position="282"/>
        <end position="291"/>
    </location>
</feature>
<feature type="compositionally biased region" description="Low complexity" evidence="11">
    <location>
        <begin position="526"/>
        <end position="537"/>
    </location>
</feature>
<feature type="compositionally biased region" description="Low complexity" evidence="11">
    <location>
        <begin position="237"/>
        <end position="247"/>
    </location>
</feature>
<evidence type="ECO:0000256" key="5">
    <source>
        <dbReference type="ARBA" id="ARBA00022892"/>
    </source>
</evidence>
<feature type="compositionally biased region" description="Low complexity" evidence="11">
    <location>
        <begin position="255"/>
        <end position="272"/>
    </location>
</feature>
<feature type="domain" description="Sec16 central conserved" evidence="13">
    <location>
        <begin position="994"/>
        <end position="1111"/>
    </location>
</feature>
<feature type="compositionally biased region" description="Polar residues" evidence="11">
    <location>
        <begin position="451"/>
        <end position="467"/>
    </location>
</feature>
<feature type="compositionally biased region" description="Low complexity" evidence="11">
    <location>
        <begin position="1811"/>
        <end position="1848"/>
    </location>
</feature>
<evidence type="ECO:0000259" key="13">
    <source>
        <dbReference type="Pfam" id="PF12932"/>
    </source>
</evidence>
<feature type="domain" description="Sec16 N-terminal" evidence="14">
    <location>
        <begin position="191"/>
        <end position="459"/>
    </location>
</feature>
<evidence type="ECO:0000313" key="15">
    <source>
        <dbReference type="EMBL" id="EYE96722.1"/>
    </source>
</evidence>
<proteinExistence type="inferred from homology"/>
<dbReference type="Gene3D" id="1.25.40.1030">
    <property type="match status" value="1"/>
</dbReference>
<feature type="domain" description="Sec16 Sec23-binding" evidence="12">
    <location>
        <begin position="1171"/>
        <end position="1470"/>
    </location>
</feature>
<evidence type="ECO:0000256" key="8">
    <source>
        <dbReference type="ARBA" id="ARBA00023136"/>
    </source>
</evidence>
<feature type="compositionally biased region" description="Basic and acidic residues" evidence="11">
    <location>
        <begin position="1717"/>
        <end position="1741"/>
    </location>
</feature>
<comment type="subcellular location">
    <subcellularLocation>
        <location evidence="1">Endoplasmic reticulum membrane</location>
        <topology evidence="1">Peripheral membrane protein</topology>
        <orientation evidence="1">Cytoplasmic side</orientation>
    </subcellularLocation>
</comment>
<keyword evidence="4 10" id="KW-0256">Endoplasmic reticulum</keyword>
<keyword evidence="6 10" id="KW-0653">Protein transport</keyword>
<dbReference type="STRING" id="1388766.A0A017SIC7"/>
<evidence type="ECO:0000256" key="3">
    <source>
        <dbReference type="ARBA" id="ARBA00022448"/>
    </source>
</evidence>
<organism evidence="15 16">
    <name type="scientific">Aspergillus ruber (strain CBS 135680)</name>
    <dbReference type="NCBI Taxonomy" id="1388766"/>
    <lineage>
        <taxon>Eukaryota</taxon>
        <taxon>Fungi</taxon>
        <taxon>Dikarya</taxon>
        <taxon>Ascomycota</taxon>
        <taxon>Pezizomycotina</taxon>
        <taxon>Eurotiomycetes</taxon>
        <taxon>Eurotiomycetidae</taxon>
        <taxon>Eurotiales</taxon>
        <taxon>Aspergillaceae</taxon>
        <taxon>Aspergillus</taxon>
        <taxon>Aspergillus subgen. Aspergillus</taxon>
    </lineage>
</organism>
<feature type="compositionally biased region" description="Pro residues" evidence="11">
    <location>
        <begin position="617"/>
        <end position="635"/>
    </location>
</feature>
<feature type="compositionally biased region" description="Polar residues" evidence="11">
    <location>
        <begin position="853"/>
        <end position="868"/>
    </location>
</feature>
<accession>A0A017SIC7</accession>
<dbReference type="CDD" id="cd09233">
    <property type="entry name" value="ACE1-Sec16-like"/>
    <property type="match status" value="1"/>
</dbReference>
<keyword evidence="7 10" id="KW-0072">Autophagy</keyword>
<dbReference type="PANTHER" id="PTHR13402:SF6">
    <property type="entry name" value="SECRETORY 16, ISOFORM I"/>
    <property type="match status" value="1"/>
</dbReference>
<evidence type="ECO:0000256" key="1">
    <source>
        <dbReference type="ARBA" id="ARBA00004397"/>
    </source>
</evidence>
<feature type="compositionally biased region" description="Low complexity" evidence="11">
    <location>
        <begin position="660"/>
        <end position="671"/>
    </location>
</feature>
<keyword evidence="16" id="KW-1185">Reference proteome</keyword>
<name>A0A017SIC7_ASPRC</name>
<feature type="compositionally biased region" description="Basic and acidic residues" evidence="11">
    <location>
        <begin position="489"/>
        <end position="504"/>
    </location>
</feature>
<dbReference type="GO" id="GO:0007030">
    <property type="term" value="P:Golgi organization"/>
    <property type="evidence" value="ECO:0007669"/>
    <property type="project" value="TreeGrafter"/>
</dbReference>
<feature type="region of interest" description="Disordered" evidence="11">
    <location>
        <begin position="1472"/>
        <end position="1777"/>
    </location>
</feature>
<comment type="function">
    <text evidence="9 10">Involved in the initiation of assembly of the COPII coat required for the formation of transport vesicles from the endoplasmic reticulum (ER) and the selection of cargo molecules. Also involved in autophagy.</text>
</comment>
<feature type="compositionally biased region" description="Low complexity" evidence="11">
    <location>
        <begin position="636"/>
        <end position="646"/>
    </location>
</feature>
<feature type="compositionally biased region" description="Polar residues" evidence="11">
    <location>
        <begin position="415"/>
        <end position="430"/>
    </location>
</feature>
<feature type="compositionally biased region" description="Pro residues" evidence="11">
    <location>
        <begin position="551"/>
        <end position="572"/>
    </location>
</feature>
<feature type="region of interest" description="Disordered" evidence="11">
    <location>
        <begin position="1"/>
        <end position="165"/>
    </location>
</feature>
<feature type="region of interest" description="Disordered" evidence="11">
    <location>
        <begin position="398"/>
        <end position="957"/>
    </location>
</feature>
<dbReference type="FunFam" id="1.25.40.1030:FF:000008">
    <property type="entry name" value="Protein transport protein sec16"/>
    <property type="match status" value="1"/>
</dbReference>
<evidence type="ECO:0000256" key="11">
    <source>
        <dbReference type="SAM" id="MobiDB-lite"/>
    </source>
</evidence>
<feature type="compositionally biased region" description="Low complexity" evidence="11">
    <location>
        <begin position="1553"/>
        <end position="1567"/>
    </location>
</feature>
<dbReference type="Proteomes" id="UP000019804">
    <property type="component" value="Unassembled WGS sequence"/>
</dbReference>
<dbReference type="GO" id="GO:0015031">
    <property type="term" value="P:protein transport"/>
    <property type="evidence" value="ECO:0007669"/>
    <property type="project" value="UniProtKB-KW"/>
</dbReference>
<dbReference type="GO" id="GO:0012507">
    <property type="term" value="C:ER to Golgi transport vesicle membrane"/>
    <property type="evidence" value="ECO:0007669"/>
    <property type="project" value="TreeGrafter"/>
</dbReference>
<dbReference type="InterPro" id="IPR024340">
    <property type="entry name" value="Sec16_CCD"/>
</dbReference>
<feature type="compositionally biased region" description="Polar residues" evidence="11">
    <location>
        <begin position="1"/>
        <end position="11"/>
    </location>
</feature>
<comment type="similarity">
    <text evidence="2 10">Belongs to the SEC16 family.</text>
</comment>
<dbReference type="OrthoDB" id="8918678at2759"/>
<feature type="compositionally biased region" description="Polar residues" evidence="11">
    <location>
        <begin position="1531"/>
        <end position="1543"/>
    </location>
</feature>
<evidence type="ECO:0000256" key="2">
    <source>
        <dbReference type="ARBA" id="ARBA00005927"/>
    </source>
</evidence>
<keyword evidence="5 10" id="KW-0931">ER-Golgi transport</keyword>
<dbReference type="PANTHER" id="PTHR13402">
    <property type="entry name" value="RGPR-RELATED"/>
    <property type="match status" value="1"/>
</dbReference>
<dbReference type="Pfam" id="PF12931">
    <property type="entry name" value="TPR_Sec16"/>
    <property type="match status" value="1"/>
</dbReference>
<sequence length="1935" mass="206049">MASSDETSSWNPAMLPEHHETPAATDSRYLTTDLSVDTTEPVPPPVSSEPVDDDIAFLEGGAVEEPSAPTDVQQQHASVDGIESSRALEAEVASGPNKSPEETVSGETTTSVTGADNEETTQAVAETLAKEDGKDLFNEPEQHVESDPFSLPMSADQTQSYESHVSVPQALDFANHEPVATNGEVNDAAGNFWDNVEDDGGDDFFDQLKTQTKPIYMPPEPDTRFEEGVPLLSPQSPAFETPAFEPPTETRAEPPAEIPAEPTTEPIVEATTQSTAESIAGPTAEPTTTAENQIDKIFDGDEDEGEDFFSQVQKPEPKQEAPPHLTRKSTSEVMDTVGEPLDSPVDEATQQFNEMLLAPASDNQVKKAPSEEDLAARWQAELSDNEEPLEEDLAARWEAALDDDDDDLLMDEAAGNSTTGQEQNLPNVNGANKYAPQTGFNEPQAFEAPSVPSTTSYTPHQPSTSDLLQGVAPPNPPPASSYFAPQPRPKPEANRAESFAERSKQGYKSPYDLPEGLARPRRPAKPVITAGPVAAPGPIVPPTSVPLAGSMPPPPPRASSIPPPMGASPPPGATVSAPKNFFEELPMPPPRPKSRPASSGRYTPNPSVAAAPIPTASYPPPPPPANPYSSIPPNPSAATTAPAAVSHPPPPLANPYANIPAGPGATTAPAGILHQPPPPTNPYANIRPNQPPSEPEEQPQLQAQPPLESPERLEPYMNMLAPTPPAPPSVSSRYSPKPPGLQTGTKPSPSPRYSPAPPPASGPARNNRYSVPPTNGPAPGLSLPFQPRTSSPLAYHEKVSYQPEQPARRPSLEPSASLSPPNRFQPRPSLEQSPPRISEPSGDIVKPEVAQAEPQNATSPTNQQQLSPPRNMYAPPSYVNDFASRLPPMSTEPPPPSFPVIETPDAGESQFVPPRRSQTQSPSQQLSGPKLSVPSIDPLQRPASVHGSGSPTKAVSPYAPAQVSATSRITSEPLNFIPPSDGQELDPLQRWKGAPIVTFGFGGSVTSCFPKHIPRYSAGQAAPMIKSCPGELKVFQLNDWISPAEGIVAHPGPLKSKSKKKDVLNWLSSKIAAFENEGLPEGDGLQLDSHKRHEEKILLWKIIRILVEKDGLLDGSPDIQKSLRDVIFPQLQNAEAEQTYGNGYTAQNNFPPLNALSQPDAIDSRSIDTLRDNLILGEREKAVWGAVDNRLWGHAMIIASTMEKSVWKQVVQEFVRREVRSATSNTESLAAAYEIFAGNFEECVDELVPPSARAGLQMISTVDGQGSSKSALDGLDSWKDTLGMVISNRSPDDYQALISLGRLLLSYGRVEAAHICMIFSRAAVFSGPDDPQASIVLLGADHQHFPYSFVHDEDAILLTEVYEFATSILATAPQPPLPHLMGFKLHYAWTLADRGRKSEAQQYCDAIAGVLKASTKPSGYYHPHLFSSMDDLSSVLRQTTSDGGSWISRPSMEKVSGSMWARFNSFVSGEDSDAISTGSGKAADADVGPFARVHGTPTVSRSPSMSDLYGGYPAPATGAQPIPGNPASRYHPTSQYAPNSSPEQFRGRSSMDSQRSSGGLGFSFGRRGSQEPATPTENNYHPGGSSFSSPLAGYQSTPPQTSYMPLAPVEEDLPSQPQPAQPVMQSTAVNGSPYQPSMYTPDTYTHPFGDQGVPSQPKSESYGFMPPTTGYGPPVDEAGPTSAPQYQEEFVEEERPKKSMMDDDDDDVAARSAALAKAEREKQDQEANEAFRRAAEEDAKKAAPPKKGWFGGWFGGGSKKEEGNNPNKPIRAKLGEQSSFYYDTELKKWVNKKDPNSATPSAATPPPPRAGPASRTGSTASLPPAATPPMVSAASRPSSSAGAFAPSPMSGPPMPGSPAPPSGFDAPPPLPRSVSTGAAAPTPPGSSGGLPPPPRPSTSLSNASSIDDLLGAPTARKGPAGKGKKKGRYVDVMAQ</sequence>
<feature type="compositionally biased region" description="Low complexity" evidence="11">
    <location>
        <begin position="102"/>
        <end position="114"/>
    </location>
</feature>
<gene>
    <name evidence="15" type="ORF">EURHEDRAFT_376014</name>
</gene>
<evidence type="ECO:0000259" key="14">
    <source>
        <dbReference type="Pfam" id="PF12935"/>
    </source>
</evidence>
<dbReference type="Pfam" id="PF12935">
    <property type="entry name" value="Sec16_N"/>
    <property type="match status" value="1"/>
</dbReference>
<evidence type="ECO:0000256" key="6">
    <source>
        <dbReference type="ARBA" id="ARBA00022927"/>
    </source>
</evidence>
<dbReference type="RefSeq" id="XP_040640410.1">
    <property type="nucleotide sequence ID" value="XM_040778805.1"/>
</dbReference>
<keyword evidence="3 10" id="KW-0813">Transport</keyword>
<feature type="compositionally biased region" description="Polar residues" evidence="11">
    <location>
        <begin position="1571"/>
        <end position="1603"/>
    </location>
</feature>
<feature type="compositionally biased region" description="Low complexity" evidence="11">
    <location>
        <begin position="812"/>
        <end position="821"/>
    </location>
</feature>